<feature type="non-terminal residue" evidence="1">
    <location>
        <position position="1"/>
    </location>
</feature>
<sequence>NGIVVPTLFRIIRLPPGSGEDVLVPFIPTTQAHFSCVGFKLLYFSIVGDPNVVMNLKIKQRSRFSPGFCDDEVVETVVVWDDQILLHVDQLVCCDGPKVVELFAQR</sequence>
<comment type="caution">
    <text evidence="1">The sequence shown here is derived from an EMBL/GenBank/DDBJ whole genome shotgun (WGS) entry which is preliminary data.</text>
</comment>
<feature type="non-terminal residue" evidence="1">
    <location>
        <position position="106"/>
    </location>
</feature>
<name>A0A3S1B623_ELYCH</name>
<dbReference type="AlphaFoldDB" id="A0A3S1B623"/>
<keyword evidence="2" id="KW-1185">Reference proteome</keyword>
<reference evidence="1 2" key="1">
    <citation type="submission" date="2019-01" db="EMBL/GenBank/DDBJ databases">
        <title>A draft genome assembly of the solar-powered sea slug Elysia chlorotica.</title>
        <authorList>
            <person name="Cai H."/>
            <person name="Li Q."/>
            <person name="Fang X."/>
            <person name="Li J."/>
            <person name="Curtis N.E."/>
            <person name="Altenburger A."/>
            <person name="Shibata T."/>
            <person name="Feng M."/>
            <person name="Maeda T."/>
            <person name="Schwartz J.A."/>
            <person name="Shigenobu S."/>
            <person name="Lundholm N."/>
            <person name="Nishiyama T."/>
            <person name="Yang H."/>
            <person name="Hasebe M."/>
            <person name="Li S."/>
            <person name="Pierce S.K."/>
            <person name="Wang J."/>
        </authorList>
    </citation>
    <scope>NUCLEOTIDE SEQUENCE [LARGE SCALE GENOMIC DNA]</scope>
    <source>
        <strain evidence="1">EC2010</strain>
        <tissue evidence="1">Whole organism of an adult</tissue>
    </source>
</reference>
<protein>
    <submittedName>
        <fullName evidence="1">Uncharacterized protein</fullName>
    </submittedName>
</protein>
<evidence type="ECO:0000313" key="2">
    <source>
        <dbReference type="Proteomes" id="UP000271974"/>
    </source>
</evidence>
<gene>
    <name evidence="1" type="ORF">EGW08_019287</name>
</gene>
<evidence type="ECO:0000313" key="1">
    <source>
        <dbReference type="EMBL" id="RUS72947.1"/>
    </source>
</evidence>
<proteinExistence type="predicted"/>
<accession>A0A3S1B623</accession>
<organism evidence="1 2">
    <name type="scientific">Elysia chlorotica</name>
    <name type="common">Eastern emerald elysia</name>
    <name type="synonym">Sea slug</name>
    <dbReference type="NCBI Taxonomy" id="188477"/>
    <lineage>
        <taxon>Eukaryota</taxon>
        <taxon>Metazoa</taxon>
        <taxon>Spiralia</taxon>
        <taxon>Lophotrochozoa</taxon>
        <taxon>Mollusca</taxon>
        <taxon>Gastropoda</taxon>
        <taxon>Heterobranchia</taxon>
        <taxon>Euthyneura</taxon>
        <taxon>Panpulmonata</taxon>
        <taxon>Sacoglossa</taxon>
        <taxon>Placobranchoidea</taxon>
        <taxon>Plakobranchidae</taxon>
        <taxon>Elysia</taxon>
    </lineage>
</organism>
<dbReference type="EMBL" id="RQTK01000996">
    <property type="protein sequence ID" value="RUS72947.1"/>
    <property type="molecule type" value="Genomic_DNA"/>
</dbReference>
<dbReference type="Proteomes" id="UP000271974">
    <property type="component" value="Unassembled WGS sequence"/>
</dbReference>